<sequence>MVTNRKDNGWGAVDGNSAGACNWNAKQVQIYSNDGTVPVNYVAIGK</sequence>
<comment type="caution">
    <text evidence="1">The sequence shown here is derived from an EMBL/GenBank/DDBJ whole genome shotgun (WGS) entry which is preliminary data.</text>
</comment>
<evidence type="ECO:0000313" key="1">
    <source>
        <dbReference type="EMBL" id="MCB6829481.1"/>
    </source>
</evidence>
<dbReference type="Proteomes" id="UP001198190">
    <property type="component" value="Unassembled WGS sequence"/>
</dbReference>
<gene>
    <name evidence="1" type="ORF">LIY65_12420</name>
</gene>
<evidence type="ECO:0000313" key="2">
    <source>
        <dbReference type="Proteomes" id="UP001198190"/>
    </source>
</evidence>
<proteinExistence type="predicted"/>
<reference evidence="1" key="1">
    <citation type="submission" date="2021-10" db="EMBL/GenBank/DDBJ databases">
        <title>Collection of gut derived symbiotic bacterial strains cultured from healthy donors.</title>
        <authorList>
            <person name="Lin H."/>
            <person name="Littmann E."/>
            <person name="Claire K."/>
            <person name="Pamer E."/>
        </authorList>
    </citation>
    <scope>NUCLEOTIDE SEQUENCE</scope>
    <source>
        <strain evidence="1">MSK.7.16</strain>
    </source>
</reference>
<dbReference type="RefSeq" id="WP_227153458.1">
    <property type="nucleotide sequence ID" value="NZ_JAJCGD010000068.1"/>
</dbReference>
<dbReference type="AlphaFoldDB" id="A0AAW4U8R2"/>
<protein>
    <submittedName>
        <fullName evidence="1">Uncharacterized protein</fullName>
    </submittedName>
</protein>
<organism evidence="1 2">
    <name type="scientific">Megamonas funiformis</name>
    <dbReference type="NCBI Taxonomy" id="437897"/>
    <lineage>
        <taxon>Bacteria</taxon>
        <taxon>Bacillati</taxon>
        <taxon>Bacillota</taxon>
        <taxon>Negativicutes</taxon>
        <taxon>Selenomonadales</taxon>
        <taxon>Selenomonadaceae</taxon>
        <taxon>Megamonas</taxon>
    </lineage>
</organism>
<name>A0AAW4U8R2_9FIRM</name>
<accession>A0AAW4U8R2</accession>
<dbReference type="EMBL" id="JAJCGD010000068">
    <property type="protein sequence ID" value="MCB6829481.1"/>
    <property type="molecule type" value="Genomic_DNA"/>
</dbReference>